<evidence type="ECO:0000313" key="8">
    <source>
        <dbReference type="Proteomes" id="UP000781958"/>
    </source>
</evidence>
<dbReference type="PROSITE" id="PS51085">
    <property type="entry name" value="2FE2S_FER_2"/>
    <property type="match status" value="1"/>
</dbReference>
<name>A0ABS4SJP6_9PROT</name>
<reference evidence="7 8" key="1">
    <citation type="submission" date="2021-03" db="EMBL/GenBank/DDBJ databases">
        <title>Genomic Encyclopedia of Type Strains, Phase III (KMG-III): the genomes of soil and plant-associated and newly described type strains.</title>
        <authorList>
            <person name="Whitman W."/>
        </authorList>
    </citation>
    <scope>NUCLEOTIDE SEQUENCE [LARGE SCALE GENOMIC DNA]</scope>
    <source>
        <strain evidence="7 8">IMMIB AFH-6</strain>
    </source>
</reference>
<feature type="domain" description="Guanylate cyclase" evidence="5">
    <location>
        <begin position="371"/>
        <end position="503"/>
    </location>
</feature>
<dbReference type="PROSITE" id="PS50125">
    <property type="entry name" value="GUANYLATE_CYCLASE_2"/>
    <property type="match status" value="1"/>
</dbReference>
<dbReference type="InterPro" id="IPR001041">
    <property type="entry name" value="2Fe-2S_ferredoxin-type"/>
</dbReference>
<keyword evidence="7" id="KW-0456">Lyase</keyword>
<dbReference type="PANTHER" id="PTHR43081:SF17">
    <property type="entry name" value="BLL5647 PROTEIN"/>
    <property type="match status" value="1"/>
</dbReference>
<comment type="caution">
    <text evidence="7">The sequence shown here is derived from an EMBL/GenBank/DDBJ whole genome shotgun (WGS) entry which is preliminary data.</text>
</comment>
<keyword evidence="4" id="KW-1133">Transmembrane helix</keyword>
<keyword evidence="3 4" id="KW-0472">Membrane</keyword>
<keyword evidence="8" id="KW-1185">Reference proteome</keyword>
<dbReference type="InterPro" id="IPR001054">
    <property type="entry name" value="A/G_cyclase"/>
</dbReference>
<evidence type="ECO:0000256" key="2">
    <source>
        <dbReference type="ARBA" id="ARBA00022475"/>
    </source>
</evidence>
<organism evidence="7 8">
    <name type="scientific">Azospirillum rugosum</name>
    <dbReference type="NCBI Taxonomy" id="416170"/>
    <lineage>
        <taxon>Bacteria</taxon>
        <taxon>Pseudomonadati</taxon>
        <taxon>Pseudomonadota</taxon>
        <taxon>Alphaproteobacteria</taxon>
        <taxon>Rhodospirillales</taxon>
        <taxon>Azospirillaceae</taxon>
        <taxon>Azospirillum</taxon>
    </lineage>
</organism>
<dbReference type="GO" id="GO:0004016">
    <property type="term" value="F:adenylate cyclase activity"/>
    <property type="evidence" value="ECO:0007669"/>
    <property type="project" value="UniProtKB-EC"/>
</dbReference>
<dbReference type="Pfam" id="PF00211">
    <property type="entry name" value="Guanylate_cyc"/>
    <property type="match status" value="1"/>
</dbReference>
<dbReference type="Proteomes" id="UP000781958">
    <property type="component" value="Unassembled WGS sequence"/>
</dbReference>
<dbReference type="EMBL" id="JAGINP010000008">
    <property type="protein sequence ID" value="MBP2292787.1"/>
    <property type="molecule type" value="Genomic_DNA"/>
</dbReference>
<comment type="subcellular location">
    <subcellularLocation>
        <location evidence="1">Cell membrane</location>
        <topology evidence="1">Multi-pass membrane protein</topology>
    </subcellularLocation>
</comment>
<dbReference type="SUPFAM" id="SSF55073">
    <property type="entry name" value="Nucleotide cyclase"/>
    <property type="match status" value="1"/>
</dbReference>
<dbReference type="Gene3D" id="3.30.70.1230">
    <property type="entry name" value="Nucleotide cyclase"/>
    <property type="match status" value="1"/>
</dbReference>
<dbReference type="PANTHER" id="PTHR43081">
    <property type="entry name" value="ADENYLATE CYCLASE, TERMINAL-DIFFERENTIATION SPECIFIC-RELATED"/>
    <property type="match status" value="1"/>
</dbReference>
<dbReference type="CDD" id="cd07302">
    <property type="entry name" value="CHD"/>
    <property type="match status" value="1"/>
</dbReference>
<dbReference type="Pfam" id="PF00111">
    <property type="entry name" value="Fer2"/>
    <property type="match status" value="1"/>
</dbReference>
<dbReference type="InterPro" id="IPR029787">
    <property type="entry name" value="Nucleotide_cyclase"/>
</dbReference>
<evidence type="ECO:0000256" key="4">
    <source>
        <dbReference type="SAM" id="Phobius"/>
    </source>
</evidence>
<dbReference type="SUPFAM" id="SSF81343">
    <property type="entry name" value="Fumarate reductase respiratory complex transmembrane subunits"/>
    <property type="match status" value="1"/>
</dbReference>
<dbReference type="CDD" id="cd00207">
    <property type="entry name" value="fer2"/>
    <property type="match status" value="1"/>
</dbReference>
<keyword evidence="4" id="KW-0812">Transmembrane</keyword>
<keyword evidence="2" id="KW-1003">Cell membrane</keyword>
<protein>
    <submittedName>
        <fullName evidence="7">Adenylate cyclase</fullName>
        <ecNumber evidence="7">4.6.1.1</ecNumber>
    </submittedName>
</protein>
<dbReference type="Gene3D" id="3.10.20.30">
    <property type="match status" value="1"/>
</dbReference>
<feature type="transmembrane region" description="Helical" evidence="4">
    <location>
        <begin position="226"/>
        <end position="245"/>
    </location>
</feature>
<sequence length="558" mass="60435">MAVREEDWSGGLRWNALVTVRGLRLSTGLVIFTFLTTHLLNHALGIVSLEAMAEAQDWFVAVWRSVPGTVLLYGSFLVHAALALLALYRRRTLRMPGSDLWQLVLGLSIPFFLIPHVLGTRVRSAMSGFEDTYDIVLQLMWVEVPTNGLRQAFILVVAWTHGCMGLHFWLRHRRWYPRAFPVLFALALMVPVLALIGFAQAGRDVAMLVEANGLKPMVPPPPAMGTAWWIAYGVAWGSLLGVLGARGLRFLRQRRTLVRIRYPDRQTVAVPRGFTVLEASRLAGIPHLSVCGGRGRCSTCRVRVLGDVADQPEPAPEERTTLARAGAPPGVRLACQLRPVSDVAVIPLLRATALDPPPAEQRWNGEERFIAVLFCDLRGFTALSEQKLPFDVVYLLNQYFATVGNAVEREGGRVDKFIGDGAMALFGVESEPTQACRQALAAAAAIARGVEDLNGNLQRELGHPLRLAMGLHAGVAIVGEMGYGPATSLTAVGDVVNVASRLEGMAKELDAELVVSDGTVRRAGVVLGSGEVLDLPVRGRTATVRAVVLPRAGAAVVA</sequence>
<feature type="transmembrane region" description="Helical" evidence="4">
    <location>
        <begin position="149"/>
        <end position="170"/>
    </location>
</feature>
<dbReference type="EC" id="4.6.1.1" evidence="7"/>
<dbReference type="InterPro" id="IPR034804">
    <property type="entry name" value="SQR/QFR_C/D"/>
</dbReference>
<dbReference type="InterPro" id="IPR036010">
    <property type="entry name" value="2Fe-2S_ferredoxin-like_sf"/>
</dbReference>
<dbReference type="SMART" id="SM00044">
    <property type="entry name" value="CYCc"/>
    <property type="match status" value="1"/>
</dbReference>
<evidence type="ECO:0000313" key="7">
    <source>
        <dbReference type="EMBL" id="MBP2292787.1"/>
    </source>
</evidence>
<evidence type="ECO:0000259" key="5">
    <source>
        <dbReference type="PROSITE" id="PS50125"/>
    </source>
</evidence>
<gene>
    <name evidence="7" type="ORF">J2851_002568</name>
</gene>
<evidence type="ECO:0000256" key="1">
    <source>
        <dbReference type="ARBA" id="ARBA00004651"/>
    </source>
</evidence>
<evidence type="ECO:0000259" key="6">
    <source>
        <dbReference type="PROSITE" id="PS51085"/>
    </source>
</evidence>
<dbReference type="InterPro" id="IPR012675">
    <property type="entry name" value="Beta-grasp_dom_sf"/>
</dbReference>
<dbReference type="RefSeq" id="WP_209766655.1">
    <property type="nucleotide sequence ID" value="NZ_JAGINP010000008.1"/>
</dbReference>
<proteinExistence type="predicted"/>
<evidence type="ECO:0000256" key="3">
    <source>
        <dbReference type="ARBA" id="ARBA00023136"/>
    </source>
</evidence>
<dbReference type="SUPFAM" id="SSF54292">
    <property type="entry name" value="2Fe-2S ferredoxin-like"/>
    <property type="match status" value="1"/>
</dbReference>
<dbReference type="InterPro" id="IPR050697">
    <property type="entry name" value="Adenylyl/Guanylyl_Cyclase_3/4"/>
</dbReference>
<feature type="domain" description="2Fe-2S ferredoxin-type" evidence="6">
    <location>
        <begin position="256"/>
        <end position="351"/>
    </location>
</feature>
<feature type="transmembrane region" description="Helical" evidence="4">
    <location>
        <begin position="69"/>
        <end position="88"/>
    </location>
</feature>
<feature type="transmembrane region" description="Helical" evidence="4">
    <location>
        <begin position="182"/>
        <end position="201"/>
    </location>
</feature>
<feature type="transmembrane region" description="Helical" evidence="4">
    <location>
        <begin position="100"/>
        <end position="118"/>
    </location>
</feature>
<accession>A0ABS4SJP6</accession>
<feature type="transmembrane region" description="Helical" evidence="4">
    <location>
        <begin position="29"/>
        <end position="49"/>
    </location>
</feature>